<sequence>MTIIQKKAIRTVLVTDWLKEYEAKWKTMSELREKSMWNG</sequence>
<organism evidence="1 2">
    <name type="scientific">[Anoxybacillus] calidus</name>
    <dbReference type="NCBI Taxonomy" id="575178"/>
    <lineage>
        <taxon>Bacteria</taxon>
        <taxon>Bacillati</taxon>
        <taxon>Bacillota</taxon>
        <taxon>Bacilli</taxon>
        <taxon>Bacillales</taxon>
        <taxon>Anoxybacillaceae</taxon>
        <taxon>Paranoxybacillus</taxon>
    </lineage>
</organism>
<evidence type="ECO:0000313" key="2">
    <source>
        <dbReference type="Proteomes" id="UP000580891"/>
    </source>
</evidence>
<dbReference type="EMBL" id="JACDUU010000001">
    <property type="protein sequence ID" value="MBA2870285.1"/>
    <property type="molecule type" value="Genomic_DNA"/>
</dbReference>
<comment type="caution">
    <text evidence="1">The sequence shown here is derived from an EMBL/GenBank/DDBJ whole genome shotgun (WGS) entry which is preliminary data.</text>
</comment>
<accession>A0A7V9YXP3</accession>
<gene>
    <name evidence="1" type="ORF">HNQ85_000543</name>
</gene>
<reference evidence="1 2" key="1">
    <citation type="submission" date="2020-07" db="EMBL/GenBank/DDBJ databases">
        <title>Genomic Encyclopedia of Type Strains, Phase IV (KMG-IV): sequencing the most valuable type-strain genomes for metagenomic binning, comparative biology and taxonomic classification.</title>
        <authorList>
            <person name="Goeker M."/>
        </authorList>
    </citation>
    <scope>NUCLEOTIDE SEQUENCE [LARGE SCALE GENOMIC DNA]</scope>
    <source>
        <strain evidence="1 2">DSM 25220</strain>
    </source>
</reference>
<proteinExistence type="predicted"/>
<name>A0A7V9YXP3_9BACL</name>
<evidence type="ECO:0000313" key="1">
    <source>
        <dbReference type="EMBL" id="MBA2870285.1"/>
    </source>
</evidence>
<protein>
    <submittedName>
        <fullName evidence="1">Uncharacterized protein</fullName>
    </submittedName>
</protein>
<keyword evidence="2" id="KW-1185">Reference proteome</keyword>
<dbReference type="AlphaFoldDB" id="A0A7V9YXP3"/>
<dbReference type="Proteomes" id="UP000580891">
    <property type="component" value="Unassembled WGS sequence"/>
</dbReference>